<reference evidence="1 2" key="1">
    <citation type="submission" date="2024-01" db="EMBL/GenBank/DDBJ databases">
        <title>The genomes of 5 underutilized Papilionoideae crops provide insights into root nodulation and disease resistanc.</title>
        <authorList>
            <person name="Jiang F."/>
        </authorList>
    </citation>
    <scope>NUCLEOTIDE SEQUENCE [LARGE SCALE GENOMIC DNA]</scope>
    <source>
        <strain evidence="1">LVBAO_FW01</strain>
        <tissue evidence="1">Leaves</tissue>
    </source>
</reference>
<name>A0AAN9PZL0_CANGL</name>
<sequence length="112" mass="12698">MECVLSTQCRIIRCVFLKHVAHYMVRFSQALTHRAVCFMSSSDALYGAFYSPYAALQNVPRLWRLPTGVTCHIALHVTLLLGWDLRRGCSCCHCGWEKGERELDGNPGPQQL</sequence>
<gene>
    <name evidence="1" type="ORF">VNO77_35197</name>
</gene>
<proteinExistence type="predicted"/>
<keyword evidence="2" id="KW-1185">Reference proteome</keyword>
<dbReference type="EMBL" id="JAYMYQ010000008">
    <property type="protein sequence ID" value="KAK7316277.1"/>
    <property type="molecule type" value="Genomic_DNA"/>
</dbReference>
<organism evidence="1 2">
    <name type="scientific">Canavalia gladiata</name>
    <name type="common">Sword bean</name>
    <name type="synonym">Dolichos gladiatus</name>
    <dbReference type="NCBI Taxonomy" id="3824"/>
    <lineage>
        <taxon>Eukaryota</taxon>
        <taxon>Viridiplantae</taxon>
        <taxon>Streptophyta</taxon>
        <taxon>Embryophyta</taxon>
        <taxon>Tracheophyta</taxon>
        <taxon>Spermatophyta</taxon>
        <taxon>Magnoliopsida</taxon>
        <taxon>eudicotyledons</taxon>
        <taxon>Gunneridae</taxon>
        <taxon>Pentapetalae</taxon>
        <taxon>rosids</taxon>
        <taxon>fabids</taxon>
        <taxon>Fabales</taxon>
        <taxon>Fabaceae</taxon>
        <taxon>Papilionoideae</taxon>
        <taxon>50 kb inversion clade</taxon>
        <taxon>NPAAA clade</taxon>
        <taxon>indigoferoid/millettioid clade</taxon>
        <taxon>Phaseoleae</taxon>
        <taxon>Canavalia</taxon>
    </lineage>
</organism>
<evidence type="ECO:0000313" key="1">
    <source>
        <dbReference type="EMBL" id="KAK7316277.1"/>
    </source>
</evidence>
<dbReference type="Proteomes" id="UP001367508">
    <property type="component" value="Unassembled WGS sequence"/>
</dbReference>
<comment type="caution">
    <text evidence="1">The sequence shown here is derived from an EMBL/GenBank/DDBJ whole genome shotgun (WGS) entry which is preliminary data.</text>
</comment>
<dbReference type="AlphaFoldDB" id="A0AAN9PZL0"/>
<accession>A0AAN9PZL0</accession>
<evidence type="ECO:0000313" key="2">
    <source>
        <dbReference type="Proteomes" id="UP001367508"/>
    </source>
</evidence>
<protein>
    <submittedName>
        <fullName evidence="1">Uncharacterized protein</fullName>
    </submittedName>
</protein>